<dbReference type="GO" id="GO:0016020">
    <property type="term" value="C:membrane"/>
    <property type="evidence" value="ECO:0007669"/>
    <property type="project" value="UniProtKB-SubCell"/>
</dbReference>
<dbReference type="Pfam" id="PF12698">
    <property type="entry name" value="ABC2_membrane_3"/>
    <property type="match status" value="1"/>
</dbReference>
<dbReference type="EMBL" id="PVNG01000009">
    <property type="protein sequence ID" value="PRX64325.1"/>
    <property type="molecule type" value="Genomic_DNA"/>
</dbReference>
<feature type="transmembrane region" description="Helical" evidence="5">
    <location>
        <begin position="51"/>
        <end position="75"/>
    </location>
</feature>
<evidence type="ECO:0000256" key="1">
    <source>
        <dbReference type="ARBA" id="ARBA00004141"/>
    </source>
</evidence>
<evidence type="ECO:0000256" key="4">
    <source>
        <dbReference type="ARBA" id="ARBA00023136"/>
    </source>
</evidence>
<dbReference type="InterPro" id="IPR052902">
    <property type="entry name" value="ABC-2_transporter"/>
</dbReference>
<feature type="transmembrane region" description="Helical" evidence="5">
    <location>
        <begin position="134"/>
        <end position="155"/>
    </location>
</feature>
<feature type="domain" description="ABC-2 type transporter transmembrane" evidence="6">
    <location>
        <begin position="45"/>
        <end position="205"/>
    </location>
</feature>
<protein>
    <submittedName>
        <fullName evidence="7">ABC-2 type transport system permease protein</fullName>
    </submittedName>
</protein>
<proteinExistence type="predicted"/>
<gene>
    <name evidence="7" type="ORF">B0I32_109254</name>
</gene>
<organism evidence="7 8">
    <name type="scientific">Nonomuraea fuscirosea</name>
    <dbReference type="NCBI Taxonomy" id="1291556"/>
    <lineage>
        <taxon>Bacteria</taxon>
        <taxon>Bacillati</taxon>
        <taxon>Actinomycetota</taxon>
        <taxon>Actinomycetes</taxon>
        <taxon>Streptosporangiales</taxon>
        <taxon>Streptosporangiaceae</taxon>
        <taxon>Nonomuraea</taxon>
    </lineage>
</organism>
<dbReference type="PANTHER" id="PTHR43027:SF2">
    <property type="entry name" value="TRANSPORT PERMEASE PROTEIN"/>
    <property type="match status" value="1"/>
</dbReference>
<evidence type="ECO:0000313" key="7">
    <source>
        <dbReference type="EMBL" id="PRX64325.1"/>
    </source>
</evidence>
<dbReference type="Proteomes" id="UP000238312">
    <property type="component" value="Unassembled WGS sequence"/>
</dbReference>
<accession>A0A2T0MYL4</accession>
<evidence type="ECO:0000256" key="3">
    <source>
        <dbReference type="ARBA" id="ARBA00022989"/>
    </source>
</evidence>
<dbReference type="PANTHER" id="PTHR43027">
    <property type="entry name" value="DOXORUBICIN RESISTANCE ABC TRANSPORTER PERMEASE PROTEIN DRRC-RELATED"/>
    <property type="match status" value="1"/>
</dbReference>
<sequence length="239" mass="25182">MSLAATYRLGTRLFWRDKAMLFGSVVTPVGLAVGMPVLMRHVTQDGVANATAIFHSTIAILLAITAFMNIVVALTSRRDQLVLKRLRSTRLTDGQILAGQIAGTATQTVGLILLCAVTVRFAADVPFPPDPLGFAAVVVAGSAVLSLLGAAYTAAVPRAELAAAYTMPVFLLAGVSAGAMGPIPLPSWLRPVLDLLPTTAVVDAVRTGDLLVPFLVLAGWAVAGLAAVRLWFRWEPRRS</sequence>
<keyword evidence="8" id="KW-1185">Reference proteome</keyword>
<dbReference type="OrthoDB" id="3214063at2"/>
<evidence type="ECO:0000259" key="6">
    <source>
        <dbReference type="Pfam" id="PF12698"/>
    </source>
</evidence>
<evidence type="ECO:0000256" key="2">
    <source>
        <dbReference type="ARBA" id="ARBA00022692"/>
    </source>
</evidence>
<feature type="transmembrane region" description="Helical" evidence="5">
    <location>
        <begin position="20"/>
        <end position="39"/>
    </location>
</feature>
<dbReference type="RefSeq" id="WP_106242503.1">
    <property type="nucleotide sequence ID" value="NZ_JBFAIB010000017.1"/>
</dbReference>
<keyword evidence="3 5" id="KW-1133">Transmembrane helix</keyword>
<comment type="subcellular location">
    <subcellularLocation>
        <location evidence="1">Membrane</location>
        <topology evidence="1">Multi-pass membrane protein</topology>
    </subcellularLocation>
</comment>
<name>A0A2T0MYL4_9ACTN</name>
<keyword evidence="4 5" id="KW-0472">Membrane</keyword>
<evidence type="ECO:0000256" key="5">
    <source>
        <dbReference type="SAM" id="Phobius"/>
    </source>
</evidence>
<feature type="transmembrane region" description="Helical" evidence="5">
    <location>
        <begin position="96"/>
        <end position="122"/>
    </location>
</feature>
<reference evidence="7 8" key="1">
    <citation type="submission" date="2018-03" db="EMBL/GenBank/DDBJ databases">
        <title>Genomic Encyclopedia of Type Strains, Phase III (KMG-III): the genomes of soil and plant-associated and newly described type strains.</title>
        <authorList>
            <person name="Whitman W."/>
        </authorList>
    </citation>
    <scope>NUCLEOTIDE SEQUENCE [LARGE SCALE GENOMIC DNA]</scope>
    <source>
        <strain evidence="7 8">CGMCC 4.7104</strain>
    </source>
</reference>
<comment type="caution">
    <text evidence="7">The sequence shown here is derived from an EMBL/GenBank/DDBJ whole genome shotgun (WGS) entry which is preliminary data.</text>
</comment>
<feature type="transmembrane region" description="Helical" evidence="5">
    <location>
        <begin position="210"/>
        <end position="232"/>
    </location>
</feature>
<feature type="transmembrane region" description="Helical" evidence="5">
    <location>
        <begin position="162"/>
        <end position="183"/>
    </location>
</feature>
<keyword evidence="2 5" id="KW-0812">Transmembrane</keyword>
<dbReference type="GO" id="GO:0140359">
    <property type="term" value="F:ABC-type transporter activity"/>
    <property type="evidence" value="ECO:0007669"/>
    <property type="project" value="InterPro"/>
</dbReference>
<evidence type="ECO:0000313" key="8">
    <source>
        <dbReference type="Proteomes" id="UP000238312"/>
    </source>
</evidence>
<dbReference type="AlphaFoldDB" id="A0A2T0MYL4"/>
<dbReference type="InterPro" id="IPR013525">
    <property type="entry name" value="ABC2_TM"/>
</dbReference>